<dbReference type="STRING" id="280699.M1V8U0"/>
<dbReference type="OrthoDB" id="4490at2759"/>
<feature type="region of interest" description="Disordered" evidence="1">
    <location>
        <begin position="599"/>
        <end position="631"/>
    </location>
</feature>
<dbReference type="AlphaFoldDB" id="M1V8U0"/>
<dbReference type="PANTHER" id="PTHR22684:SF0">
    <property type="entry name" value="RIBOSOME QUALITY CONTROL COMPLEX SUBUNIT TCF25"/>
    <property type="match status" value="1"/>
</dbReference>
<dbReference type="RefSeq" id="XP_005536970.1">
    <property type="nucleotide sequence ID" value="XM_005536913.1"/>
</dbReference>
<dbReference type="Proteomes" id="UP000007014">
    <property type="component" value="Chromosome 13"/>
</dbReference>
<dbReference type="GO" id="GO:1990112">
    <property type="term" value="C:RQC complex"/>
    <property type="evidence" value="ECO:0007669"/>
    <property type="project" value="TreeGrafter"/>
</dbReference>
<evidence type="ECO:0000313" key="3">
    <source>
        <dbReference type="Proteomes" id="UP000007014"/>
    </source>
</evidence>
<dbReference type="HOGENOM" id="CLU_433735_0_0_1"/>
<keyword evidence="3" id="KW-1185">Reference proteome</keyword>
<organism evidence="2 3">
    <name type="scientific">Cyanidioschyzon merolae (strain NIES-3377 / 10D)</name>
    <name type="common">Unicellular red alga</name>
    <dbReference type="NCBI Taxonomy" id="280699"/>
    <lineage>
        <taxon>Eukaryota</taxon>
        <taxon>Rhodophyta</taxon>
        <taxon>Bangiophyceae</taxon>
        <taxon>Cyanidiales</taxon>
        <taxon>Cyanidiaceae</taxon>
        <taxon>Cyanidioschyzon</taxon>
    </lineage>
</organism>
<dbReference type="eggNOG" id="KOG2422">
    <property type="taxonomic scope" value="Eukaryota"/>
</dbReference>
<name>M1V8U0_CYAM1</name>
<sequence>MSSRAVRKLLSADSVPETNASEEPGVAVDDHSVAANEAQVGVRNPFAVLADQQEHEDGFGEPEKPQNQLSDSVETFLVPESGAPSRRKGRSRRASRVAGQKVSAETEFTIGYRERTLHGTRKDASREPQVDDENLSHHSELKHRWYAQTCAGFEPFAVDTSKLNADGELKHLFGREVVERDHLDQQRAQSATATSSRGSRAIRQQQRRYRERNKSSRYALDLRRRSLFVYPNPDWFQLVRGLTMEPAPNWNAPRPVYRYRFRDPYNSLEEGFEQVVRSGDHELLIEFSWTNPFHVGALLQLSELYRVFAEAEREQEAIERALWALEISTHPRYRPGEAYLPFAYVENRQYYRALCCAAERARSKGAYRSATEIAKVLCTLDPPVDETGSTRRPWSDPVGALLVIDAYALLAKEWQWICQCLESEHPAAVLLRDLPNWQFSYLYAKYKKNGIGASQIHASLVDALLLKQLRMCVERFPHLARLLAFDARDGMESLPLLCRRAMFGYASRTAALWRNSPLMDCIRQCLGTSDARSIPAYPISTTDASWIGCVGYSDDIRYTEWIHRGDTAPANGSVSFGEEEAAASATTIADELQFLSMGTNTESNLDTNASSEVESGEMTPNGSDSDAVAER</sequence>
<feature type="region of interest" description="Disordered" evidence="1">
    <location>
        <begin position="1"/>
        <end position="31"/>
    </location>
</feature>
<proteinExistence type="predicted"/>
<dbReference type="Gramene" id="CMM042CT">
    <property type="protein sequence ID" value="CMM042CT"/>
    <property type="gene ID" value="CMM042C"/>
</dbReference>
<gene>
    <name evidence="2" type="ORF">CYME_CMM042C</name>
</gene>
<reference evidence="2 3" key="1">
    <citation type="journal article" date="2004" name="Nature">
        <title>Genome sequence of the ultrasmall unicellular red alga Cyanidioschyzon merolae 10D.</title>
        <authorList>
            <person name="Matsuzaki M."/>
            <person name="Misumi O."/>
            <person name="Shin-i T."/>
            <person name="Maruyama S."/>
            <person name="Takahara M."/>
            <person name="Miyagishima S."/>
            <person name="Mori T."/>
            <person name="Nishida K."/>
            <person name="Yagisawa F."/>
            <person name="Nishida K."/>
            <person name="Yoshida Y."/>
            <person name="Nishimura Y."/>
            <person name="Nakao S."/>
            <person name="Kobayashi T."/>
            <person name="Momoyama Y."/>
            <person name="Higashiyama T."/>
            <person name="Minoda A."/>
            <person name="Sano M."/>
            <person name="Nomoto H."/>
            <person name="Oishi K."/>
            <person name="Hayashi H."/>
            <person name="Ohta F."/>
            <person name="Nishizaka S."/>
            <person name="Haga S."/>
            <person name="Miura S."/>
            <person name="Morishita T."/>
            <person name="Kabeya Y."/>
            <person name="Terasawa K."/>
            <person name="Suzuki Y."/>
            <person name="Ishii Y."/>
            <person name="Asakawa S."/>
            <person name="Takano H."/>
            <person name="Ohta N."/>
            <person name="Kuroiwa H."/>
            <person name="Tanaka K."/>
            <person name="Shimizu N."/>
            <person name="Sugano S."/>
            <person name="Sato N."/>
            <person name="Nozaki H."/>
            <person name="Ogasawara N."/>
            <person name="Kohara Y."/>
            <person name="Kuroiwa T."/>
        </authorList>
    </citation>
    <scope>NUCLEOTIDE SEQUENCE [LARGE SCALE GENOMIC DNA]</scope>
    <source>
        <strain evidence="2 3">10D</strain>
    </source>
</reference>
<dbReference type="KEGG" id="cme:CYME_CMM042C"/>
<dbReference type="PANTHER" id="PTHR22684">
    <property type="entry name" value="NULP1-RELATED"/>
    <property type="match status" value="1"/>
</dbReference>
<feature type="region of interest" description="Disordered" evidence="1">
    <location>
        <begin position="182"/>
        <end position="213"/>
    </location>
</feature>
<reference evidence="2 3" key="2">
    <citation type="journal article" date="2007" name="BMC Biol.">
        <title>A 100%-complete sequence reveals unusually simple genomic features in the hot-spring red alga Cyanidioschyzon merolae.</title>
        <authorList>
            <person name="Nozaki H."/>
            <person name="Takano H."/>
            <person name="Misumi O."/>
            <person name="Terasawa K."/>
            <person name="Matsuzaki M."/>
            <person name="Maruyama S."/>
            <person name="Nishida K."/>
            <person name="Yagisawa F."/>
            <person name="Yoshida Y."/>
            <person name="Fujiwara T."/>
            <person name="Takio S."/>
            <person name="Tamura K."/>
            <person name="Chung S.J."/>
            <person name="Nakamura S."/>
            <person name="Kuroiwa H."/>
            <person name="Tanaka K."/>
            <person name="Sato N."/>
            <person name="Kuroiwa T."/>
        </authorList>
    </citation>
    <scope>NUCLEOTIDE SEQUENCE [LARGE SCALE GENOMIC DNA]</scope>
    <source>
        <strain evidence="2 3">10D</strain>
    </source>
</reference>
<dbReference type="InterPro" id="IPR006994">
    <property type="entry name" value="TCF25/Rqc1"/>
</dbReference>
<feature type="compositionally biased region" description="Low complexity" evidence="1">
    <location>
        <begin position="186"/>
        <end position="203"/>
    </location>
</feature>
<protein>
    <submittedName>
        <fullName evidence="2">Uncharacterized protein</fullName>
    </submittedName>
</protein>
<feature type="compositionally biased region" description="Basic residues" evidence="1">
    <location>
        <begin position="85"/>
        <end position="95"/>
    </location>
</feature>
<feature type="compositionally biased region" description="Polar residues" evidence="1">
    <location>
        <begin position="599"/>
        <end position="624"/>
    </location>
</feature>
<dbReference type="Pfam" id="PF04910">
    <property type="entry name" value="Tcf25"/>
    <property type="match status" value="1"/>
</dbReference>
<feature type="region of interest" description="Disordered" evidence="1">
    <location>
        <begin position="44"/>
        <end position="103"/>
    </location>
</feature>
<dbReference type="GeneID" id="16995046"/>
<accession>M1V8U0</accession>
<evidence type="ECO:0000313" key="2">
    <source>
        <dbReference type="EMBL" id="BAM80934.1"/>
    </source>
</evidence>
<dbReference type="EMBL" id="AP006495">
    <property type="protein sequence ID" value="BAM80934.1"/>
    <property type="molecule type" value="Genomic_DNA"/>
</dbReference>
<evidence type="ECO:0000256" key="1">
    <source>
        <dbReference type="SAM" id="MobiDB-lite"/>
    </source>
</evidence>
<dbReference type="OMA" id="RAGRYDW"/>
<feature type="region of interest" description="Disordered" evidence="1">
    <location>
        <begin position="117"/>
        <end position="136"/>
    </location>
</feature>
<feature type="compositionally biased region" description="Basic and acidic residues" evidence="1">
    <location>
        <begin position="52"/>
        <end position="64"/>
    </location>
</feature>